<dbReference type="InterPro" id="IPR036179">
    <property type="entry name" value="Ig-like_dom_sf"/>
</dbReference>
<reference evidence="1 2" key="1">
    <citation type="submission" date="2024-09" db="EMBL/GenBank/DDBJ databases">
        <authorList>
            <person name="Sun Q."/>
            <person name="Mori K."/>
        </authorList>
    </citation>
    <scope>NUCLEOTIDE SEQUENCE [LARGE SCALE GENOMIC DNA]</scope>
    <source>
        <strain evidence="1 2">CECT 7955</strain>
    </source>
</reference>
<dbReference type="RefSeq" id="WP_236457944.1">
    <property type="nucleotide sequence ID" value="NZ_CBCSGE010000041.1"/>
</dbReference>
<name>A0ABV5GR42_9FLAO</name>
<gene>
    <name evidence="1" type="ORF">ACFFVF_14570</name>
</gene>
<dbReference type="SUPFAM" id="SSF48726">
    <property type="entry name" value="Immunoglobulin"/>
    <property type="match status" value="1"/>
</dbReference>
<protein>
    <submittedName>
        <fullName evidence="1">Gliding motility-associated C-terminal domain-containing protein</fullName>
    </submittedName>
</protein>
<accession>A0ABV5GR42</accession>
<evidence type="ECO:0000313" key="1">
    <source>
        <dbReference type="EMBL" id="MFB9097739.1"/>
    </source>
</evidence>
<dbReference type="Gene3D" id="2.60.40.10">
    <property type="entry name" value="Immunoglobulins"/>
    <property type="match status" value="2"/>
</dbReference>
<dbReference type="EMBL" id="JBHMEY010000066">
    <property type="protein sequence ID" value="MFB9097739.1"/>
    <property type="molecule type" value="Genomic_DNA"/>
</dbReference>
<dbReference type="InterPro" id="IPR013783">
    <property type="entry name" value="Ig-like_fold"/>
</dbReference>
<organism evidence="1 2">
    <name type="scientific">Flavobacterium jumunjinense</name>
    <dbReference type="NCBI Taxonomy" id="998845"/>
    <lineage>
        <taxon>Bacteria</taxon>
        <taxon>Pseudomonadati</taxon>
        <taxon>Bacteroidota</taxon>
        <taxon>Flavobacteriia</taxon>
        <taxon>Flavobacteriales</taxon>
        <taxon>Flavobacteriaceae</taxon>
        <taxon>Flavobacterium</taxon>
    </lineage>
</organism>
<sequence>MLSRILKIGIVLSIVFLPKIKAENNDVLSPKSSFSVNITTLVPSFVNPFDPTNSYVCQANGVNETHKLKFNVSPLANLLPGNVFSLELSNDGFTVQANTVQIIPISTVLLSGNTFEMSFSFPNTIYGTNYSLRVRSSAPSAISTQSVVFAAYYMIHNQEIKLNNALGVDNVSFCTGSTFTLSIFDSGTSSSPLFYPDLTYIWKKEVGGTFVTITGANGPTYTVSTPGKYYVQTNYGQCTESSSLSKSRIVTVTEAGANSVVISTNPVTNTICEGNGVLLSLNVSNNPPNVISWYLDGELLTGQNTNTHNALLAGSYHASVDNGSCIAESQPYVLTPITFNASIDVISPYELAVGGSVVVTVTTDANTPTFQWFLNDNPISGQTTNTITITQTGEYKVKVTQTVGCIATKEIILVVTGPDVDEIPNLISPNNDGFNDKFKVPFELISSNNLNLEIYNSAGKQIYVTDNYQNNWPEDTNEIFQTKAFFYFKLSKENQLIKEGILTIIK</sequence>
<keyword evidence="2" id="KW-1185">Reference proteome</keyword>
<comment type="caution">
    <text evidence="1">The sequence shown here is derived from an EMBL/GenBank/DDBJ whole genome shotgun (WGS) entry which is preliminary data.</text>
</comment>
<dbReference type="Proteomes" id="UP001589607">
    <property type="component" value="Unassembled WGS sequence"/>
</dbReference>
<dbReference type="Pfam" id="PF13585">
    <property type="entry name" value="CHU_C"/>
    <property type="match status" value="1"/>
</dbReference>
<evidence type="ECO:0000313" key="2">
    <source>
        <dbReference type="Proteomes" id="UP001589607"/>
    </source>
</evidence>
<proteinExistence type="predicted"/>